<dbReference type="PANTHER" id="PTHR12558:SF13">
    <property type="entry name" value="CELL DIVISION CYCLE PROTEIN 27 HOMOLOG"/>
    <property type="match status" value="1"/>
</dbReference>
<dbReference type="Pfam" id="PF07719">
    <property type="entry name" value="TPR_2"/>
    <property type="match status" value="1"/>
</dbReference>
<evidence type="ECO:0000256" key="3">
    <source>
        <dbReference type="PROSITE-ProRule" id="PRU00339"/>
    </source>
</evidence>
<keyword evidence="5" id="KW-1185">Reference proteome</keyword>
<feature type="repeat" description="TPR" evidence="3">
    <location>
        <begin position="92"/>
        <end position="125"/>
    </location>
</feature>
<dbReference type="SUPFAM" id="SSF48452">
    <property type="entry name" value="TPR-like"/>
    <property type="match status" value="1"/>
</dbReference>
<proteinExistence type="predicted"/>
<reference evidence="4" key="2">
    <citation type="submission" date="2020-09" db="EMBL/GenBank/DDBJ databases">
        <authorList>
            <person name="Sun Q."/>
            <person name="Zhou Y."/>
        </authorList>
    </citation>
    <scope>NUCLEOTIDE SEQUENCE</scope>
    <source>
        <strain evidence="4">CGMCC 1.12997</strain>
    </source>
</reference>
<sequence length="335" mass="37028">MRQGNAAAAERYFSQATVAAPGFAEGFLDLGLIQLREGKPDAAEVSLAKAIALNPELQGAHMFLGIAKYQMREVDEAATNLREEIRLQPQSVEALTWLGIVELGVGDADKAAPPLDQAVELSPKDPNLLYLRARAHSLIAQESYQALYQLDPDSWRVHKALGESYSALRQPEKAVEEFEKAVAKEPTNADLYESLGDEYQKLSRFDDATKAYQQEAKLDPHNGIALYNLGKIDVERGDPEAGIALLRQAIEAHASPAPSYFYLGLGLSKVGKNEESAKWLERSMQSDPSDFIKQSGYYELSRVYQKLGRREDSLHALDELKKLKDKQAAAVGQHS</sequence>
<gene>
    <name evidence="4" type="ORF">GCM10011585_09040</name>
</gene>
<keyword evidence="1" id="KW-0677">Repeat</keyword>
<feature type="repeat" description="TPR" evidence="3">
    <location>
        <begin position="189"/>
        <end position="222"/>
    </location>
</feature>
<dbReference type="InterPro" id="IPR019734">
    <property type="entry name" value="TPR_rpt"/>
</dbReference>
<dbReference type="InterPro" id="IPR011990">
    <property type="entry name" value="TPR-like_helical_dom_sf"/>
</dbReference>
<evidence type="ECO:0000313" key="5">
    <source>
        <dbReference type="Proteomes" id="UP000647241"/>
    </source>
</evidence>
<name>A0A917H750_9BACT</name>
<dbReference type="PROSITE" id="PS50005">
    <property type="entry name" value="TPR"/>
    <property type="match status" value="6"/>
</dbReference>
<feature type="repeat" description="TPR" evidence="3">
    <location>
        <begin position="257"/>
        <end position="290"/>
    </location>
</feature>
<evidence type="ECO:0000313" key="4">
    <source>
        <dbReference type="EMBL" id="GGG69232.1"/>
    </source>
</evidence>
<feature type="repeat" description="TPR" evidence="3">
    <location>
        <begin position="58"/>
        <end position="91"/>
    </location>
</feature>
<reference evidence="4" key="1">
    <citation type="journal article" date="2014" name="Int. J. Syst. Evol. Microbiol.">
        <title>Complete genome sequence of Corynebacterium casei LMG S-19264T (=DSM 44701T), isolated from a smear-ripened cheese.</title>
        <authorList>
            <consortium name="US DOE Joint Genome Institute (JGI-PGF)"/>
            <person name="Walter F."/>
            <person name="Albersmeier A."/>
            <person name="Kalinowski J."/>
            <person name="Ruckert C."/>
        </authorList>
    </citation>
    <scope>NUCLEOTIDE SEQUENCE</scope>
    <source>
        <strain evidence="4">CGMCC 1.12997</strain>
    </source>
</reference>
<dbReference type="PANTHER" id="PTHR12558">
    <property type="entry name" value="CELL DIVISION CYCLE 16,23,27"/>
    <property type="match status" value="1"/>
</dbReference>
<dbReference type="Gene3D" id="1.25.40.10">
    <property type="entry name" value="Tetratricopeptide repeat domain"/>
    <property type="match status" value="2"/>
</dbReference>
<dbReference type="Proteomes" id="UP000647241">
    <property type="component" value="Unassembled WGS sequence"/>
</dbReference>
<feature type="repeat" description="TPR" evidence="3">
    <location>
        <begin position="24"/>
        <end position="57"/>
    </location>
</feature>
<evidence type="ECO:0000256" key="2">
    <source>
        <dbReference type="ARBA" id="ARBA00022803"/>
    </source>
</evidence>
<feature type="repeat" description="TPR" evidence="3">
    <location>
        <begin position="155"/>
        <end position="188"/>
    </location>
</feature>
<keyword evidence="2 3" id="KW-0802">TPR repeat</keyword>
<evidence type="ECO:0000256" key="1">
    <source>
        <dbReference type="ARBA" id="ARBA00022737"/>
    </source>
</evidence>
<dbReference type="Pfam" id="PF13432">
    <property type="entry name" value="TPR_16"/>
    <property type="match status" value="3"/>
</dbReference>
<accession>A0A917H750</accession>
<dbReference type="AlphaFoldDB" id="A0A917H750"/>
<organism evidence="4 5">
    <name type="scientific">Edaphobacter dinghuensis</name>
    <dbReference type="NCBI Taxonomy" id="1560005"/>
    <lineage>
        <taxon>Bacteria</taxon>
        <taxon>Pseudomonadati</taxon>
        <taxon>Acidobacteriota</taxon>
        <taxon>Terriglobia</taxon>
        <taxon>Terriglobales</taxon>
        <taxon>Acidobacteriaceae</taxon>
        <taxon>Edaphobacter</taxon>
    </lineage>
</organism>
<dbReference type="EMBL" id="BMGT01000001">
    <property type="protein sequence ID" value="GGG69232.1"/>
    <property type="molecule type" value="Genomic_DNA"/>
</dbReference>
<dbReference type="SMART" id="SM00028">
    <property type="entry name" value="TPR"/>
    <property type="match status" value="7"/>
</dbReference>
<protein>
    <recommendedName>
        <fullName evidence="6">Tetratricopeptide repeat protein</fullName>
    </recommendedName>
</protein>
<comment type="caution">
    <text evidence="4">The sequence shown here is derived from an EMBL/GenBank/DDBJ whole genome shotgun (WGS) entry which is preliminary data.</text>
</comment>
<dbReference type="InterPro" id="IPR013105">
    <property type="entry name" value="TPR_2"/>
</dbReference>
<evidence type="ECO:0008006" key="6">
    <source>
        <dbReference type="Google" id="ProtNLM"/>
    </source>
</evidence>